<name>A0A067LI67_JATCU</name>
<accession>A0A067LI67</accession>
<feature type="region of interest" description="Disordered" evidence="1">
    <location>
        <begin position="1"/>
        <end position="24"/>
    </location>
</feature>
<evidence type="ECO:0000313" key="2">
    <source>
        <dbReference type="EMBL" id="KDP47093.1"/>
    </source>
</evidence>
<organism evidence="2 3">
    <name type="scientific">Jatropha curcas</name>
    <name type="common">Barbados nut</name>
    <dbReference type="NCBI Taxonomy" id="180498"/>
    <lineage>
        <taxon>Eukaryota</taxon>
        <taxon>Viridiplantae</taxon>
        <taxon>Streptophyta</taxon>
        <taxon>Embryophyta</taxon>
        <taxon>Tracheophyta</taxon>
        <taxon>Spermatophyta</taxon>
        <taxon>Magnoliopsida</taxon>
        <taxon>eudicotyledons</taxon>
        <taxon>Gunneridae</taxon>
        <taxon>Pentapetalae</taxon>
        <taxon>rosids</taxon>
        <taxon>fabids</taxon>
        <taxon>Malpighiales</taxon>
        <taxon>Euphorbiaceae</taxon>
        <taxon>Crotonoideae</taxon>
        <taxon>Jatropheae</taxon>
        <taxon>Jatropha</taxon>
    </lineage>
</organism>
<sequence length="68" mass="7339">MSVSGSRDAVDEEVESYAPPVPPVAPPATVPIVHAAPPTDVPTLKPQIERLRKYAAVELNDRKSDHLL</sequence>
<gene>
    <name evidence="2" type="ORF">JCGZ_03901</name>
</gene>
<protein>
    <submittedName>
        <fullName evidence="2">Uncharacterized protein</fullName>
    </submittedName>
</protein>
<evidence type="ECO:0000256" key="1">
    <source>
        <dbReference type="SAM" id="MobiDB-lite"/>
    </source>
</evidence>
<dbReference type="EMBL" id="KK914197">
    <property type="protein sequence ID" value="KDP47093.1"/>
    <property type="molecule type" value="Genomic_DNA"/>
</dbReference>
<evidence type="ECO:0000313" key="3">
    <source>
        <dbReference type="Proteomes" id="UP000027138"/>
    </source>
</evidence>
<dbReference type="AlphaFoldDB" id="A0A067LI67"/>
<proteinExistence type="predicted"/>
<dbReference type="Proteomes" id="UP000027138">
    <property type="component" value="Unassembled WGS sequence"/>
</dbReference>
<keyword evidence="3" id="KW-1185">Reference proteome</keyword>
<reference evidence="2 3" key="1">
    <citation type="journal article" date="2014" name="PLoS ONE">
        <title>Global Analysis of Gene Expression Profiles in Physic Nut (Jatropha curcas L.) Seedlings Exposed to Salt Stress.</title>
        <authorList>
            <person name="Zhang L."/>
            <person name="Zhang C."/>
            <person name="Wu P."/>
            <person name="Chen Y."/>
            <person name="Li M."/>
            <person name="Jiang H."/>
            <person name="Wu G."/>
        </authorList>
    </citation>
    <scope>NUCLEOTIDE SEQUENCE [LARGE SCALE GENOMIC DNA]</scope>
    <source>
        <strain evidence="3">cv. GZQX0401</strain>
        <tissue evidence="2">Young leaves</tissue>
    </source>
</reference>